<evidence type="ECO:0000256" key="7">
    <source>
        <dbReference type="SAM" id="Phobius"/>
    </source>
</evidence>
<feature type="domain" description="ABC3 transporter permease C-terminal" evidence="8">
    <location>
        <begin position="256"/>
        <end position="365"/>
    </location>
</feature>
<keyword evidence="3 7" id="KW-0812">Transmembrane</keyword>
<dbReference type="GO" id="GO:0005886">
    <property type="term" value="C:plasma membrane"/>
    <property type="evidence" value="ECO:0007669"/>
    <property type="project" value="UniProtKB-SubCell"/>
</dbReference>
<proteinExistence type="inferred from homology"/>
<accession>A0A418KK74</accession>
<comment type="subcellular location">
    <subcellularLocation>
        <location evidence="1">Cell membrane</location>
        <topology evidence="1">Multi-pass membrane protein</topology>
    </subcellularLocation>
</comment>
<dbReference type="Pfam" id="PF12704">
    <property type="entry name" value="MacB_PCD"/>
    <property type="match status" value="1"/>
</dbReference>
<evidence type="ECO:0000256" key="2">
    <source>
        <dbReference type="ARBA" id="ARBA00022475"/>
    </source>
</evidence>
<feature type="transmembrane region" description="Helical" evidence="7">
    <location>
        <begin position="21"/>
        <end position="39"/>
    </location>
</feature>
<dbReference type="PANTHER" id="PTHR30572:SF4">
    <property type="entry name" value="ABC TRANSPORTER PERMEASE YTRF"/>
    <property type="match status" value="1"/>
</dbReference>
<evidence type="ECO:0000256" key="4">
    <source>
        <dbReference type="ARBA" id="ARBA00022989"/>
    </source>
</evidence>
<keyword evidence="11" id="KW-1185">Reference proteome</keyword>
<keyword evidence="2" id="KW-1003">Cell membrane</keyword>
<dbReference type="InterPro" id="IPR025857">
    <property type="entry name" value="MacB_PCD"/>
</dbReference>
<reference evidence="10 11" key="1">
    <citation type="submission" date="2018-09" db="EMBL/GenBank/DDBJ databases">
        <title>Isolation, diversity and antifungal activity of actinobacteria from wheat.</title>
        <authorList>
            <person name="Han C."/>
        </authorList>
    </citation>
    <scope>NUCLEOTIDE SEQUENCE [LARGE SCALE GENOMIC DNA]</scope>
    <source>
        <strain evidence="10 11">NEAU-YY265</strain>
    </source>
</reference>
<evidence type="ECO:0000256" key="1">
    <source>
        <dbReference type="ARBA" id="ARBA00004651"/>
    </source>
</evidence>
<evidence type="ECO:0000256" key="6">
    <source>
        <dbReference type="ARBA" id="ARBA00038076"/>
    </source>
</evidence>
<feature type="transmembrane region" description="Helical" evidence="7">
    <location>
        <begin position="299"/>
        <end position="323"/>
    </location>
</feature>
<organism evidence="10 11">
    <name type="scientific">Jiangella rhizosphaerae</name>
    <dbReference type="NCBI Taxonomy" id="2293569"/>
    <lineage>
        <taxon>Bacteria</taxon>
        <taxon>Bacillati</taxon>
        <taxon>Actinomycetota</taxon>
        <taxon>Actinomycetes</taxon>
        <taxon>Jiangellales</taxon>
        <taxon>Jiangellaceae</taxon>
        <taxon>Jiangella</taxon>
    </lineage>
</organism>
<dbReference type="InterPro" id="IPR050250">
    <property type="entry name" value="Macrolide_Exporter_MacB"/>
</dbReference>
<evidence type="ECO:0000256" key="3">
    <source>
        <dbReference type="ARBA" id="ARBA00022692"/>
    </source>
</evidence>
<evidence type="ECO:0000313" key="10">
    <source>
        <dbReference type="EMBL" id="RIQ16053.1"/>
    </source>
</evidence>
<feature type="transmembrane region" description="Helical" evidence="7">
    <location>
        <begin position="255"/>
        <end position="278"/>
    </location>
</feature>
<dbReference type="EMBL" id="QUAL01000273">
    <property type="protein sequence ID" value="RIQ16053.1"/>
    <property type="molecule type" value="Genomic_DNA"/>
</dbReference>
<evidence type="ECO:0000256" key="5">
    <source>
        <dbReference type="ARBA" id="ARBA00023136"/>
    </source>
</evidence>
<feature type="domain" description="MacB-like periplasmic core" evidence="9">
    <location>
        <begin position="22"/>
        <end position="221"/>
    </location>
</feature>
<sequence>MGARFALEPGRGRRALPVRPALAGAVFGVLGVIAAFTFSDGVDDVAAHPQRLGVVHDLTLYVGVEGRDGEDVLPAARELFTAVAGVDGVRGVNDTRSAVAETGGGPLAVLSADPIGEPLDVVVTEGRRPEAAGEILLGPDSARQLGTGVGDTVEVTGTAGEDALTVVGVGLLPELSHNRYTDGGLVTAATYDGLFDGFRFHAGFVDLEPGVSLDDVGQELGEAAASVPGGEDIAAEPVELPSPVAELSSIRGLPVVLAVFLAVLALGAVGHALATAVRRRRHEMAVLRAVGMTRRQSRVVVATQATVLALAGLVIGVPLGVALGRVVWRYVADTTPLFYVPPVDVTALALVVPAALLAANLLAAWPSHRAASMRVGHVLRAE</sequence>
<feature type="transmembrane region" description="Helical" evidence="7">
    <location>
        <begin position="343"/>
        <end position="365"/>
    </location>
</feature>
<keyword evidence="5 7" id="KW-0472">Membrane</keyword>
<dbReference type="GO" id="GO:0022857">
    <property type="term" value="F:transmembrane transporter activity"/>
    <property type="evidence" value="ECO:0007669"/>
    <property type="project" value="TreeGrafter"/>
</dbReference>
<protein>
    <submittedName>
        <fullName evidence="10">ABC transporter permease</fullName>
    </submittedName>
</protein>
<dbReference type="PANTHER" id="PTHR30572">
    <property type="entry name" value="MEMBRANE COMPONENT OF TRANSPORTER-RELATED"/>
    <property type="match status" value="1"/>
</dbReference>
<evidence type="ECO:0000259" key="9">
    <source>
        <dbReference type="Pfam" id="PF12704"/>
    </source>
</evidence>
<keyword evidence="4 7" id="KW-1133">Transmembrane helix</keyword>
<evidence type="ECO:0000259" key="8">
    <source>
        <dbReference type="Pfam" id="PF02687"/>
    </source>
</evidence>
<comment type="caution">
    <text evidence="10">The sequence shown here is derived from an EMBL/GenBank/DDBJ whole genome shotgun (WGS) entry which is preliminary data.</text>
</comment>
<dbReference type="Proteomes" id="UP000284057">
    <property type="component" value="Unassembled WGS sequence"/>
</dbReference>
<dbReference type="Pfam" id="PF02687">
    <property type="entry name" value="FtsX"/>
    <property type="match status" value="1"/>
</dbReference>
<comment type="similarity">
    <text evidence="6">Belongs to the ABC-4 integral membrane protein family.</text>
</comment>
<evidence type="ECO:0000313" key="11">
    <source>
        <dbReference type="Proteomes" id="UP000284057"/>
    </source>
</evidence>
<name>A0A418KK74_9ACTN</name>
<gene>
    <name evidence="10" type="ORF">DY240_23135</name>
</gene>
<dbReference type="InterPro" id="IPR003838">
    <property type="entry name" value="ABC3_permease_C"/>
</dbReference>
<dbReference type="AlphaFoldDB" id="A0A418KK74"/>